<dbReference type="Proteomes" id="UP000030428">
    <property type="component" value="Unassembled WGS sequence"/>
</dbReference>
<name>A0A4E0QYC1_9GAMM</name>
<sequence>MIKMPQSSTASFFLAILGPLSERDESFHDNSLSVDTPVGATRVLDGLSHPIGDNALARFASPFEREATDVALYRVTLLE</sequence>
<accession>A0A4E0QYC1</accession>
<comment type="caution">
    <text evidence="1">The sequence shown here is derived from an EMBL/GenBank/DDBJ whole genome shotgun (WGS) entry which is preliminary data.</text>
</comment>
<proteinExistence type="predicted"/>
<organism evidence="1 2">
    <name type="scientific">Candidatus Thiomargarita nelsonii</name>
    <dbReference type="NCBI Taxonomy" id="1003181"/>
    <lineage>
        <taxon>Bacteria</taxon>
        <taxon>Pseudomonadati</taxon>
        <taxon>Pseudomonadota</taxon>
        <taxon>Gammaproteobacteria</taxon>
        <taxon>Thiotrichales</taxon>
        <taxon>Thiotrichaceae</taxon>
        <taxon>Thiomargarita</taxon>
    </lineage>
</organism>
<evidence type="ECO:0000313" key="2">
    <source>
        <dbReference type="Proteomes" id="UP000030428"/>
    </source>
</evidence>
<evidence type="ECO:0000313" key="1">
    <source>
        <dbReference type="EMBL" id="TGO01981.1"/>
    </source>
</evidence>
<dbReference type="AlphaFoldDB" id="A0A4E0QYC1"/>
<feature type="non-terminal residue" evidence="1">
    <location>
        <position position="79"/>
    </location>
</feature>
<reference evidence="1 2" key="1">
    <citation type="journal article" date="2016" name="Front. Microbiol.">
        <title>Single-Cell (Meta-)Genomics of a Dimorphic Candidatus Thiomargarita nelsonii Reveals Genomic Plasticity.</title>
        <authorList>
            <person name="Flood B.E."/>
            <person name="Fliss P."/>
            <person name="Jones D.S."/>
            <person name="Dick G.J."/>
            <person name="Jain S."/>
            <person name="Kaster A.K."/>
            <person name="Winkel M."/>
            <person name="Mussmann M."/>
            <person name="Bailey J."/>
        </authorList>
    </citation>
    <scope>NUCLEOTIDE SEQUENCE [LARGE SCALE GENOMIC DNA]</scope>
    <source>
        <strain evidence="1">Hydrate Ridge</strain>
    </source>
</reference>
<gene>
    <name evidence="1" type="ORF">PN36_32590</name>
</gene>
<protein>
    <submittedName>
        <fullName evidence="1">Uncharacterized protein</fullName>
    </submittedName>
</protein>
<dbReference type="EMBL" id="JSZA02000293">
    <property type="protein sequence ID" value="TGO01981.1"/>
    <property type="molecule type" value="Genomic_DNA"/>
</dbReference>
<keyword evidence="2" id="KW-1185">Reference proteome</keyword>